<feature type="region of interest" description="Disordered" evidence="1">
    <location>
        <begin position="217"/>
        <end position="336"/>
    </location>
</feature>
<feature type="region of interest" description="Disordered" evidence="1">
    <location>
        <begin position="476"/>
        <end position="524"/>
    </location>
</feature>
<comment type="caution">
    <text evidence="2">The sequence shown here is derived from an EMBL/GenBank/DDBJ whole genome shotgun (WGS) entry which is preliminary data.</text>
</comment>
<protein>
    <recommendedName>
        <fullName evidence="4">CYC8-general repressor of transcription</fullName>
    </recommendedName>
</protein>
<gene>
    <name evidence="2" type="ORF">KAF25_000944</name>
</gene>
<feature type="compositionally biased region" description="Low complexity" evidence="1">
    <location>
        <begin position="12"/>
        <end position="43"/>
    </location>
</feature>
<dbReference type="Proteomes" id="UP000782241">
    <property type="component" value="Unassembled WGS sequence"/>
</dbReference>
<keyword evidence="3" id="KW-1185">Reference proteome</keyword>
<feature type="compositionally biased region" description="Low complexity" evidence="1">
    <location>
        <begin position="53"/>
        <end position="72"/>
    </location>
</feature>
<evidence type="ECO:0008006" key="4">
    <source>
        <dbReference type="Google" id="ProtNLM"/>
    </source>
</evidence>
<feature type="compositionally biased region" description="Polar residues" evidence="1">
    <location>
        <begin position="113"/>
        <end position="130"/>
    </location>
</feature>
<feature type="region of interest" description="Disordered" evidence="1">
    <location>
        <begin position="12"/>
        <end position="72"/>
    </location>
</feature>
<name>A0A9P7H761_9HYPO</name>
<proteinExistence type="predicted"/>
<feature type="region of interest" description="Disordered" evidence="1">
    <location>
        <begin position="369"/>
        <end position="388"/>
    </location>
</feature>
<dbReference type="AlphaFoldDB" id="A0A9P7H761"/>
<sequence>MYSAGYGFANNAAPSFNNPAPQQQSGAQPAAQQMMYNQQQQFAGMTPQGGFNPGANPQMMGAGPGGMMPNPGMQHMAANGQNAPTPNRIHRKGPDPSCITEIDGLNIYGPGQISPSELQDSPPNELQDSSPNELQVMAAFQQQFPGNPYGQVVSSSVAPQNFAPNYMMGGGMQGFPMNQGGMPQNPQMMQRMQQQQQQQQQQQAQQQAQQAQQAQQQQQQQQAANPAGMGQVSTPQRPQSAAQGTPNNALASQQGQFPTPQPQSQSQTPTNQHTPQLPQQQQQQSLQLQGQPQGQGQQQQPSAALSTPQTPTFAPNQGPTVNGGSTAAVPLSPGTEARDKERFSLLLDINHELLYESIQIQATQQELKKENAAAGNSSDKKQTEEETQLQQDYLQCMRRLQGNLSYMAALADRKPEVKVPPCPTYLSAPPLHLSAKLRAPALGGPEGSENNIDPVTDREERNNSIKDLYSRLQAAFPGFDPSKEPAYRMNTQAGQKPGNLMGNQASPTGQRTPKIGNMGAPPMP</sequence>
<feature type="compositionally biased region" description="Polar residues" evidence="1">
    <location>
        <begin position="302"/>
        <end position="325"/>
    </location>
</feature>
<feature type="region of interest" description="Disordered" evidence="1">
    <location>
        <begin position="108"/>
        <end position="130"/>
    </location>
</feature>
<evidence type="ECO:0000313" key="3">
    <source>
        <dbReference type="Proteomes" id="UP000782241"/>
    </source>
</evidence>
<reference evidence="2" key="1">
    <citation type="submission" date="2021-04" db="EMBL/GenBank/DDBJ databases">
        <title>Draft genome of Fusarium avenaceum strain F156N33, isolated from an atmospheric sample in Virginia.</title>
        <authorList>
            <person name="Yang S."/>
            <person name="Vinatzer B.A."/>
            <person name="Coleman J."/>
        </authorList>
    </citation>
    <scope>NUCLEOTIDE SEQUENCE</scope>
    <source>
        <strain evidence="2">F156N33</strain>
    </source>
</reference>
<feature type="compositionally biased region" description="Low complexity" evidence="1">
    <location>
        <begin position="176"/>
        <end position="200"/>
    </location>
</feature>
<feature type="compositionally biased region" description="Polar residues" evidence="1">
    <location>
        <begin position="232"/>
        <end position="251"/>
    </location>
</feature>
<evidence type="ECO:0000256" key="1">
    <source>
        <dbReference type="SAM" id="MobiDB-lite"/>
    </source>
</evidence>
<dbReference type="EMBL" id="JAGPUO010000004">
    <property type="protein sequence ID" value="KAG5663008.1"/>
    <property type="molecule type" value="Genomic_DNA"/>
</dbReference>
<feature type="compositionally biased region" description="Low complexity" evidence="1">
    <location>
        <begin position="252"/>
        <end position="301"/>
    </location>
</feature>
<evidence type="ECO:0000313" key="2">
    <source>
        <dbReference type="EMBL" id="KAG5663008.1"/>
    </source>
</evidence>
<organism evidence="2 3">
    <name type="scientific">Fusarium avenaceum</name>
    <dbReference type="NCBI Taxonomy" id="40199"/>
    <lineage>
        <taxon>Eukaryota</taxon>
        <taxon>Fungi</taxon>
        <taxon>Dikarya</taxon>
        <taxon>Ascomycota</taxon>
        <taxon>Pezizomycotina</taxon>
        <taxon>Sordariomycetes</taxon>
        <taxon>Hypocreomycetidae</taxon>
        <taxon>Hypocreales</taxon>
        <taxon>Nectriaceae</taxon>
        <taxon>Fusarium</taxon>
        <taxon>Fusarium tricinctum species complex</taxon>
    </lineage>
</organism>
<feature type="compositionally biased region" description="Polar residues" evidence="1">
    <location>
        <begin position="501"/>
        <end position="511"/>
    </location>
</feature>
<feature type="region of interest" description="Disordered" evidence="1">
    <location>
        <begin position="173"/>
        <end position="200"/>
    </location>
</feature>
<feature type="compositionally biased region" description="Low complexity" evidence="1">
    <location>
        <begin position="217"/>
        <end position="231"/>
    </location>
</feature>
<accession>A0A9P7H761</accession>